<dbReference type="AlphaFoldDB" id="A0AA36IR05"/>
<proteinExistence type="predicted"/>
<reference evidence="1" key="1">
    <citation type="submission" date="2023-08" db="EMBL/GenBank/DDBJ databases">
        <authorList>
            <person name="Chen Y."/>
            <person name="Shah S."/>
            <person name="Dougan E. K."/>
            <person name="Thang M."/>
            <person name="Chan C."/>
        </authorList>
    </citation>
    <scope>NUCLEOTIDE SEQUENCE</scope>
</reference>
<dbReference type="EMBL" id="CAUJNA010002225">
    <property type="protein sequence ID" value="CAJ1391906.1"/>
    <property type="molecule type" value="Genomic_DNA"/>
</dbReference>
<comment type="caution">
    <text evidence="1">The sequence shown here is derived from an EMBL/GenBank/DDBJ whole genome shotgun (WGS) entry which is preliminary data.</text>
</comment>
<evidence type="ECO:0000313" key="1">
    <source>
        <dbReference type="EMBL" id="CAJ1391906.1"/>
    </source>
</evidence>
<dbReference type="Proteomes" id="UP001178507">
    <property type="component" value="Unassembled WGS sequence"/>
</dbReference>
<organism evidence="1 2">
    <name type="scientific">Effrenium voratum</name>
    <dbReference type="NCBI Taxonomy" id="2562239"/>
    <lineage>
        <taxon>Eukaryota</taxon>
        <taxon>Sar</taxon>
        <taxon>Alveolata</taxon>
        <taxon>Dinophyceae</taxon>
        <taxon>Suessiales</taxon>
        <taxon>Symbiodiniaceae</taxon>
        <taxon>Effrenium</taxon>
    </lineage>
</organism>
<evidence type="ECO:0000313" key="2">
    <source>
        <dbReference type="Proteomes" id="UP001178507"/>
    </source>
</evidence>
<protein>
    <submittedName>
        <fullName evidence="1">Uncharacterized protein</fullName>
    </submittedName>
</protein>
<keyword evidence="2" id="KW-1185">Reference proteome</keyword>
<gene>
    <name evidence="1" type="ORF">EVOR1521_LOCUS17143</name>
</gene>
<name>A0AA36IR05_9DINO</name>
<accession>A0AA36IR05</accession>
<sequence length="104" mass="11331">MKSICRGPFHRCYVSGRECMVCFLSRSCFGFNSRGGKTPTAMAKSRFPKIATLLTALAWHSFSQSFAGIGGGVCSGQGHLLRQKVKAMGFKREMFGCLASEDPL</sequence>